<feature type="transmembrane region" description="Helical" evidence="9">
    <location>
        <begin position="45"/>
        <end position="68"/>
    </location>
</feature>
<dbReference type="Pfam" id="PF07690">
    <property type="entry name" value="MFS_1"/>
    <property type="match status" value="1"/>
</dbReference>
<dbReference type="PROSITE" id="PS00216">
    <property type="entry name" value="SUGAR_TRANSPORT_1"/>
    <property type="match status" value="1"/>
</dbReference>
<dbReference type="EMBL" id="PIPO01000002">
    <property type="protein sequence ID" value="RUO33998.1"/>
    <property type="molecule type" value="Genomic_DNA"/>
</dbReference>
<evidence type="ECO:0000259" key="10">
    <source>
        <dbReference type="PROSITE" id="PS50850"/>
    </source>
</evidence>
<feature type="transmembrane region" description="Helical" evidence="9">
    <location>
        <begin position="215"/>
        <end position="239"/>
    </location>
</feature>
<dbReference type="InterPro" id="IPR011701">
    <property type="entry name" value="MFS"/>
</dbReference>
<keyword evidence="7 9" id="KW-1133">Transmembrane helix</keyword>
<dbReference type="AlphaFoldDB" id="A0A432WJS3"/>
<dbReference type="GO" id="GO:0005886">
    <property type="term" value="C:plasma membrane"/>
    <property type="evidence" value="ECO:0007669"/>
    <property type="project" value="UniProtKB-SubCell"/>
</dbReference>
<evidence type="ECO:0000256" key="8">
    <source>
        <dbReference type="ARBA" id="ARBA00023136"/>
    </source>
</evidence>
<comment type="subcellular location">
    <subcellularLocation>
        <location evidence="2">Cell membrane</location>
        <topology evidence="2">Multi-pass membrane protein</topology>
    </subcellularLocation>
</comment>
<dbReference type="InterPro" id="IPR001958">
    <property type="entry name" value="Tet-R_TetA/multi-R_MdtG-like"/>
</dbReference>
<evidence type="ECO:0000256" key="7">
    <source>
        <dbReference type="ARBA" id="ARBA00022989"/>
    </source>
</evidence>
<dbReference type="PROSITE" id="PS50850">
    <property type="entry name" value="MFS"/>
    <property type="match status" value="1"/>
</dbReference>
<evidence type="ECO:0000256" key="6">
    <source>
        <dbReference type="ARBA" id="ARBA00022692"/>
    </source>
</evidence>
<evidence type="ECO:0000256" key="2">
    <source>
        <dbReference type="ARBA" id="ARBA00004651"/>
    </source>
</evidence>
<proteinExistence type="inferred from homology"/>
<evidence type="ECO:0000256" key="1">
    <source>
        <dbReference type="ARBA" id="ARBA00003279"/>
    </source>
</evidence>
<feature type="transmembrane region" description="Helical" evidence="9">
    <location>
        <begin position="136"/>
        <end position="155"/>
    </location>
</feature>
<comment type="caution">
    <text evidence="11">The sequence shown here is derived from an EMBL/GenBank/DDBJ whole genome shotgun (WGS) entry which is preliminary data.</text>
</comment>
<evidence type="ECO:0000256" key="9">
    <source>
        <dbReference type="SAM" id="Phobius"/>
    </source>
</evidence>
<dbReference type="Proteomes" id="UP000287823">
    <property type="component" value="Unassembled WGS sequence"/>
</dbReference>
<evidence type="ECO:0000256" key="5">
    <source>
        <dbReference type="ARBA" id="ARBA00022475"/>
    </source>
</evidence>
<feature type="transmembrane region" description="Helical" evidence="9">
    <location>
        <begin position="80"/>
        <end position="98"/>
    </location>
</feature>
<accession>A0A432WJS3</accession>
<organism evidence="11 12">
    <name type="scientific">Aliidiomarina soli</name>
    <dbReference type="NCBI Taxonomy" id="1928574"/>
    <lineage>
        <taxon>Bacteria</taxon>
        <taxon>Pseudomonadati</taxon>
        <taxon>Pseudomonadota</taxon>
        <taxon>Gammaproteobacteria</taxon>
        <taxon>Alteromonadales</taxon>
        <taxon>Idiomarinaceae</taxon>
        <taxon>Aliidiomarina</taxon>
    </lineage>
</organism>
<dbReference type="Gene3D" id="3.30.70.100">
    <property type="match status" value="1"/>
</dbReference>
<evidence type="ECO:0000313" key="12">
    <source>
        <dbReference type="Proteomes" id="UP000287823"/>
    </source>
</evidence>
<dbReference type="InterPro" id="IPR005829">
    <property type="entry name" value="Sugar_transporter_CS"/>
</dbReference>
<feature type="transmembrane region" description="Helical" evidence="9">
    <location>
        <begin position="340"/>
        <end position="359"/>
    </location>
</feature>
<dbReference type="RefSeq" id="WP_126798544.1">
    <property type="nucleotide sequence ID" value="NZ_PIPO01000002.1"/>
</dbReference>
<keyword evidence="5" id="KW-1003">Cell membrane</keyword>
<sequence length="455" mass="48574">MNKHGLNSVEKKAAVSLASVFGLRMLGLFLIMPVIAVYGQDYADYSPMLIGVAIGAYGLTQAMLQIPMGWVSDRIGRRPVIVGGLLVFAAGSVVAAMADSLVWVIVGRALQGAGAIASAILALASDCSRDEQRPKVMATIGLCIGLAFALALVLGPWLGGIVGMSGLFWFTALSALLAVVLVLTITPQPVNRTPKRDLVAVPTELMRLIKHPQLLQLNVGIFILHLVLTAWFVSLPLTLVDAGLAAEQHGWLYLPTLLLSFLVMVPMMIIAMRRKRQLAAFRVAIAMLVVAMCAIAAFAQSLTILFLAVWIFFIGFNYLEANLPALLAQFAPAGSKGSASGVYTSCQFLGAFIGGVAGGMLFGKFGMTGVVLFCILLLIIWLLVSAGMKLHTGVANVSYAAAPAERQMAVKLAEQLAELPGVLEAVVLADEQTTYLKVQRDQFDDQAARRLLQLH</sequence>
<dbReference type="CDD" id="cd17472">
    <property type="entry name" value="MFS_YajR_like"/>
    <property type="match status" value="1"/>
</dbReference>
<feature type="transmembrane region" description="Helical" evidence="9">
    <location>
        <begin position="365"/>
        <end position="384"/>
    </location>
</feature>
<evidence type="ECO:0000313" key="11">
    <source>
        <dbReference type="EMBL" id="RUO33998.1"/>
    </source>
</evidence>
<keyword evidence="6 9" id="KW-0812">Transmembrane</keyword>
<feature type="domain" description="Major facilitator superfamily (MFS) profile" evidence="10">
    <location>
        <begin position="13"/>
        <end position="387"/>
    </location>
</feature>
<feature type="transmembrane region" description="Helical" evidence="9">
    <location>
        <begin position="21"/>
        <end position="39"/>
    </location>
</feature>
<dbReference type="PANTHER" id="PTHR23517:SF2">
    <property type="entry name" value="MULTIDRUG RESISTANCE PROTEIN MDTH"/>
    <property type="match status" value="1"/>
</dbReference>
<evidence type="ECO:0000256" key="4">
    <source>
        <dbReference type="ARBA" id="ARBA00022448"/>
    </source>
</evidence>
<dbReference type="PANTHER" id="PTHR23517">
    <property type="entry name" value="RESISTANCE PROTEIN MDTM, PUTATIVE-RELATED-RELATED"/>
    <property type="match status" value="1"/>
</dbReference>
<dbReference type="Gene3D" id="1.20.1250.20">
    <property type="entry name" value="MFS general substrate transporter like domains"/>
    <property type="match status" value="1"/>
</dbReference>
<gene>
    <name evidence="11" type="ORF">CWE14_06015</name>
</gene>
<name>A0A432WJS3_9GAMM</name>
<feature type="transmembrane region" description="Helical" evidence="9">
    <location>
        <begin position="279"/>
        <end position="298"/>
    </location>
</feature>
<protein>
    <submittedName>
        <fullName evidence="11">MFS transporter</fullName>
    </submittedName>
</protein>
<keyword evidence="4" id="KW-0813">Transport</keyword>
<comment type="similarity">
    <text evidence="3">Belongs to the major facilitator superfamily. TCR/Tet family.</text>
</comment>
<dbReference type="GO" id="GO:0022857">
    <property type="term" value="F:transmembrane transporter activity"/>
    <property type="evidence" value="ECO:0007669"/>
    <property type="project" value="InterPro"/>
</dbReference>
<dbReference type="InterPro" id="IPR036259">
    <property type="entry name" value="MFS_trans_sf"/>
</dbReference>
<keyword evidence="8 9" id="KW-0472">Membrane</keyword>
<feature type="transmembrane region" description="Helical" evidence="9">
    <location>
        <begin position="304"/>
        <end position="328"/>
    </location>
</feature>
<evidence type="ECO:0000256" key="3">
    <source>
        <dbReference type="ARBA" id="ARBA00007520"/>
    </source>
</evidence>
<keyword evidence="12" id="KW-1185">Reference proteome</keyword>
<comment type="function">
    <text evidence="1">Resistance to tetracycline by an active tetracycline efflux. This is an energy-dependent process that decreases the accumulation of the antibiotic in whole cells. This protein functions as a metal-tetracycline/H(+) antiporter.</text>
</comment>
<feature type="transmembrane region" description="Helical" evidence="9">
    <location>
        <begin position="167"/>
        <end position="186"/>
    </location>
</feature>
<dbReference type="InterPro" id="IPR050171">
    <property type="entry name" value="MFS_Transporters"/>
</dbReference>
<feature type="transmembrane region" description="Helical" evidence="9">
    <location>
        <begin position="104"/>
        <end position="124"/>
    </location>
</feature>
<dbReference type="SUPFAM" id="SSF103473">
    <property type="entry name" value="MFS general substrate transporter"/>
    <property type="match status" value="1"/>
</dbReference>
<reference evidence="11 12" key="1">
    <citation type="journal article" date="2011" name="Front. Microbiol.">
        <title>Genomic signatures of strain selection and enhancement in Bacillus atrophaeus var. globigii, a historical biowarfare simulant.</title>
        <authorList>
            <person name="Gibbons H.S."/>
            <person name="Broomall S.M."/>
            <person name="McNew L.A."/>
            <person name="Daligault H."/>
            <person name="Chapman C."/>
            <person name="Bruce D."/>
            <person name="Karavis M."/>
            <person name="Krepps M."/>
            <person name="McGregor P.A."/>
            <person name="Hong C."/>
            <person name="Park K.H."/>
            <person name="Akmal A."/>
            <person name="Feldman A."/>
            <person name="Lin J.S."/>
            <person name="Chang W.E."/>
            <person name="Higgs B.W."/>
            <person name="Demirev P."/>
            <person name="Lindquist J."/>
            <person name="Liem A."/>
            <person name="Fochler E."/>
            <person name="Read T.D."/>
            <person name="Tapia R."/>
            <person name="Johnson S."/>
            <person name="Bishop-Lilly K.A."/>
            <person name="Detter C."/>
            <person name="Han C."/>
            <person name="Sozhamannan S."/>
            <person name="Rosenzweig C.N."/>
            <person name="Skowronski E.W."/>
        </authorList>
    </citation>
    <scope>NUCLEOTIDE SEQUENCE [LARGE SCALE GENOMIC DNA]</scope>
    <source>
        <strain evidence="11 12">Y4G10-17</strain>
    </source>
</reference>
<dbReference type="InterPro" id="IPR020846">
    <property type="entry name" value="MFS_dom"/>
</dbReference>
<feature type="transmembrane region" description="Helical" evidence="9">
    <location>
        <begin position="251"/>
        <end position="272"/>
    </location>
</feature>
<dbReference type="PRINTS" id="PR01035">
    <property type="entry name" value="TCRTETA"/>
</dbReference>